<dbReference type="AlphaFoldDB" id="A0A1D9G4W7"/>
<organism evidence="1 2">
    <name type="scientific">Moorena producens (strain JHB)</name>
    <dbReference type="NCBI Taxonomy" id="1454205"/>
    <lineage>
        <taxon>Bacteria</taxon>
        <taxon>Bacillati</taxon>
        <taxon>Cyanobacteriota</taxon>
        <taxon>Cyanophyceae</taxon>
        <taxon>Coleofasciculales</taxon>
        <taxon>Coleofasciculaceae</taxon>
        <taxon>Moorena</taxon>
    </lineage>
</organism>
<reference evidence="2" key="1">
    <citation type="submission" date="2016-10" db="EMBL/GenBank/DDBJ databases">
        <title>Comparative genomics uncovers the prolific and rare metabolic potential of the cyanobacterial genus Moorea.</title>
        <authorList>
            <person name="Leao T."/>
            <person name="Castelao G."/>
            <person name="Korobeynikov A."/>
            <person name="Monroe E.A."/>
            <person name="Podell S."/>
            <person name="Glukhov E."/>
            <person name="Allen E."/>
            <person name="Gerwick W.H."/>
            <person name="Gerwick L."/>
        </authorList>
    </citation>
    <scope>NUCLEOTIDE SEQUENCE [LARGE SCALE GENOMIC DNA]</scope>
    <source>
        <strain evidence="2">JHB</strain>
    </source>
</reference>
<evidence type="ECO:0000313" key="2">
    <source>
        <dbReference type="Proteomes" id="UP000176944"/>
    </source>
</evidence>
<dbReference type="Proteomes" id="UP000176944">
    <property type="component" value="Chromosome"/>
</dbReference>
<proteinExistence type="predicted"/>
<accession>A0A1D9G4W7</accession>
<protein>
    <submittedName>
        <fullName evidence="1">Uncharacterized protein</fullName>
    </submittedName>
</protein>
<name>A0A1D9G4W7_MOOP1</name>
<evidence type="ECO:0000313" key="1">
    <source>
        <dbReference type="EMBL" id="AOY82574.1"/>
    </source>
</evidence>
<sequence length="71" mass="7918">MLLVFMQLAYPTSCQLSCLQRFAIQSGTNSWVLGSRDFGAGTEAVGHAGRVRKREERENPVYLIVMQTAVK</sequence>
<dbReference type="EMBL" id="CP017708">
    <property type="protein sequence ID" value="AOY82574.1"/>
    <property type="molecule type" value="Genomic_DNA"/>
</dbReference>
<gene>
    <name evidence="1" type="ORF">BJP36_24315</name>
</gene>